<comment type="cofactor">
    <cofactor evidence="1">
        <name>FMN</name>
        <dbReference type="ChEBI" id="CHEBI:58210"/>
    </cofactor>
</comment>
<sequence>MGKNEAPGAGAHQRADGAQKSPPSFSDYQHKIYIDGTCGTLPPMTTNPNLWEAAAKQVMEPKNFDYAQGGAGSGETIRKNREAFQRWSIVPRMVQGNTKRSMKVQVLGEEWPAPVAVAPVGVNRIFHPDGECGVARAAGAVGVPYVLSTFASASPEEVAVAQESASADGPGIRWLQLYWPQSVDHDLTRSILRRAKAAGYTALVITVDIFSMSWRPQDLDNAWLPLYEGHSTALGFTDPVFRRKFHEKYGSWPEDDVLKGALEWEATIFPNVAHSWPELEFLRREWTGKILVKGIQTAADAEHAVHAGVDGIIVSNHGGRQYDGARGSLDALLEVAQAVGRRVDVLFDSGVRTGADITKALCLGAKAVLVGRPVVYGLGARGEEGAAHVLRCLLADLEINLALTGVHDVTELKPHMLTRHDSGSKL</sequence>
<keyword evidence="7" id="KW-1185">Reference proteome</keyword>
<dbReference type="Proteomes" id="UP000774617">
    <property type="component" value="Unassembled WGS sequence"/>
</dbReference>
<evidence type="ECO:0000256" key="2">
    <source>
        <dbReference type="ARBA" id="ARBA00023002"/>
    </source>
</evidence>
<dbReference type="InterPro" id="IPR037396">
    <property type="entry name" value="FMN_HAD"/>
</dbReference>
<dbReference type="InterPro" id="IPR000262">
    <property type="entry name" value="FMN-dep_DH"/>
</dbReference>
<evidence type="ECO:0000313" key="7">
    <source>
        <dbReference type="Proteomes" id="UP000774617"/>
    </source>
</evidence>
<evidence type="ECO:0000256" key="4">
    <source>
        <dbReference type="SAM" id="MobiDB-lite"/>
    </source>
</evidence>
<feature type="domain" description="FMN hydroxy acid dehydrogenase" evidence="5">
    <location>
        <begin position="40"/>
        <end position="422"/>
    </location>
</feature>
<name>A0ABQ8GRZ3_9PEZI</name>
<dbReference type="InterPro" id="IPR013785">
    <property type="entry name" value="Aldolase_TIM"/>
</dbReference>
<dbReference type="PROSITE" id="PS51349">
    <property type="entry name" value="FMN_HYDROXY_ACID_DH_2"/>
    <property type="match status" value="1"/>
</dbReference>
<organism evidence="6 7">
    <name type="scientific">Macrophomina phaseolina</name>
    <dbReference type="NCBI Taxonomy" id="35725"/>
    <lineage>
        <taxon>Eukaryota</taxon>
        <taxon>Fungi</taxon>
        <taxon>Dikarya</taxon>
        <taxon>Ascomycota</taxon>
        <taxon>Pezizomycotina</taxon>
        <taxon>Dothideomycetes</taxon>
        <taxon>Dothideomycetes incertae sedis</taxon>
        <taxon>Botryosphaeriales</taxon>
        <taxon>Botryosphaeriaceae</taxon>
        <taxon>Macrophomina</taxon>
    </lineage>
</organism>
<keyword evidence="2" id="KW-0560">Oxidoreductase</keyword>
<dbReference type="PANTHER" id="PTHR10578:SF143">
    <property type="entry name" value="FMN-DEPENDENT ALPHA-HYDROXY ACID DEHYDROGENASE PB1A11.03"/>
    <property type="match status" value="1"/>
</dbReference>
<dbReference type="SUPFAM" id="SSF51395">
    <property type="entry name" value="FMN-linked oxidoreductases"/>
    <property type="match status" value="1"/>
</dbReference>
<dbReference type="PROSITE" id="PS00557">
    <property type="entry name" value="FMN_HYDROXY_ACID_DH_1"/>
    <property type="match status" value="1"/>
</dbReference>
<feature type="region of interest" description="Disordered" evidence="4">
    <location>
        <begin position="1"/>
        <end position="26"/>
    </location>
</feature>
<evidence type="ECO:0000259" key="5">
    <source>
        <dbReference type="PROSITE" id="PS51349"/>
    </source>
</evidence>
<protein>
    <submittedName>
        <fullName evidence="6">FMN-dependent dehydrogenase</fullName>
    </submittedName>
</protein>
<evidence type="ECO:0000256" key="3">
    <source>
        <dbReference type="ARBA" id="ARBA00024042"/>
    </source>
</evidence>
<dbReference type="EMBL" id="JAGTJR010000003">
    <property type="protein sequence ID" value="KAH7062690.1"/>
    <property type="molecule type" value="Genomic_DNA"/>
</dbReference>
<dbReference type="Pfam" id="PF01070">
    <property type="entry name" value="FMN_dh"/>
    <property type="match status" value="1"/>
</dbReference>
<comment type="similarity">
    <text evidence="3">Belongs to the FMN-dependent alpha-hydroxy acid dehydrogenase family.</text>
</comment>
<proteinExistence type="inferred from homology"/>
<dbReference type="PANTHER" id="PTHR10578">
    <property type="entry name" value="S -2-HYDROXY-ACID OXIDASE-RELATED"/>
    <property type="match status" value="1"/>
</dbReference>
<dbReference type="InterPro" id="IPR012133">
    <property type="entry name" value="Alpha-hydoxy_acid_DH_FMN"/>
</dbReference>
<dbReference type="InterPro" id="IPR008259">
    <property type="entry name" value="FMN_hydac_DH_AS"/>
</dbReference>
<dbReference type="PIRSF" id="PIRSF000138">
    <property type="entry name" value="Al-hdrx_acd_dh"/>
    <property type="match status" value="1"/>
</dbReference>
<evidence type="ECO:0000313" key="6">
    <source>
        <dbReference type="EMBL" id="KAH7062690.1"/>
    </source>
</evidence>
<gene>
    <name evidence="6" type="ORF">B0J12DRAFT_646206</name>
</gene>
<dbReference type="Gene3D" id="3.20.20.70">
    <property type="entry name" value="Aldolase class I"/>
    <property type="match status" value="1"/>
</dbReference>
<reference evidence="6 7" key="1">
    <citation type="journal article" date="2021" name="Nat. Commun.">
        <title>Genetic determinants of endophytism in the Arabidopsis root mycobiome.</title>
        <authorList>
            <person name="Mesny F."/>
            <person name="Miyauchi S."/>
            <person name="Thiergart T."/>
            <person name="Pickel B."/>
            <person name="Atanasova L."/>
            <person name="Karlsson M."/>
            <person name="Huettel B."/>
            <person name="Barry K.W."/>
            <person name="Haridas S."/>
            <person name="Chen C."/>
            <person name="Bauer D."/>
            <person name="Andreopoulos W."/>
            <person name="Pangilinan J."/>
            <person name="LaButti K."/>
            <person name="Riley R."/>
            <person name="Lipzen A."/>
            <person name="Clum A."/>
            <person name="Drula E."/>
            <person name="Henrissat B."/>
            <person name="Kohler A."/>
            <person name="Grigoriev I.V."/>
            <person name="Martin F.M."/>
            <person name="Hacquard S."/>
        </authorList>
    </citation>
    <scope>NUCLEOTIDE SEQUENCE [LARGE SCALE GENOMIC DNA]</scope>
    <source>
        <strain evidence="6 7">MPI-SDFR-AT-0080</strain>
    </source>
</reference>
<comment type="caution">
    <text evidence="6">The sequence shown here is derived from an EMBL/GenBank/DDBJ whole genome shotgun (WGS) entry which is preliminary data.</text>
</comment>
<accession>A0ABQ8GRZ3</accession>
<evidence type="ECO:0000256" key="1">
    <source>
        <dbReference type="ARBA" id="ARBA00001917"/>
    </source>
</evidence>